<sequence>MAGHQAAGDAGGSPQHTPNQDNSEPGWTRAEQLAALEELRAKFPDTAISQLPRITCGNCRNAPGKVCNTHERTWCQTCSQNVSNQHMHLSYVGHAEATARLLNVDPLWNWEPVALTEQGLPMLDQFGGMWIRLTVAGMTRLGYGDAEGKKPGPHAIKEIIGDAIRNAGMRFGMALDLWSKTDIHAVPEPELSPGQKLAARIREQRIWRSVRGLRVVREEAATADLLDFVVEDADWYTIGELIDRQIAVLEEQATRDEDRRAAAPAARAAAATQVAVEHGVPVAEQRAFVDQAFIDRVANGWNSVDATQMALSEATARGLVNHWMAGPGEKSYQVGLLLTGRLAELRTYNQEEAA</sequence>
<feature type="compositionally biased region" description="Polar residues" evidence="1">
    <location>
        <begin position="14"/>
        <end position="25"/>
    </location>
</feature>
<dbReference type="KEGG" id="kic:KCMC57_64380"/>
<organism evidence="2">
    <name type="scientific">Kitasatospora sp. CMC57</name>
    <dbReference type="NCBI Taxonomy" id="3231513"/>
    <lineage>
        <taxon>Bacteria</taxon>
        <taxon>Bacillati</taxon>
        <taxon>Actinomycetota</taxon>
        <taxon>Actinomycetes</taxon>
        <taxon>Kitasatosporales</taxon>
        <taxon>Streptomycetaceae</taxon>
        <taxon>Kitasatospora</taxon>
    </lineage>
</organism>
<accession>A0AB33KBA2</accession>
<feature type="region of interest" description="Disordered" evidence="1">
    <location>
        <begin position="1"/>
        <end position="26"/>
    </location>
</feature>
<reference evidence="2" key="1">
    <citation type="submission" date="2024-07" db="EMBL/GenBank/DDBJ databases">
        <title>Complete genome sequences of cellulolytic bacteria, Kitasatospora sp. CMC57 and Streptomyces sp. CMC78, isolated from Japanese agricultural soil.</title>
        <authorList>
            <person name="Hashimoto T."/>
            <person name="Ito M."/>
            <person name="Iwamoto M."/>
            <person name="Fukahori D."/>
            <person name="Shoda T."/>
            <person name="Sakoda M."/>
            <person name="Morohoshi T."/>
            <person name="Mitsuboshi M."/>
            <person name="Nishizawa T."/>
        </authorList>
    </citation>
    <scope>NUCLEOTIDE SEQUENCE</scope>
    <source>
        <strain evidence="2">CMC57</strain>
        <plasmid evidence="2">pCMC57_01</plasmid>
    </source>
</reference>
<dbReference type="AlphaFoldDB" id="A0AB33KBA2"/>
<evidence type="ECO:0000313" key="2">
    <source>
        <dbReference type="EMBL" id="BFP50070.1"/>
    </source>
</evidence>
<geneLocation type="plasmid" evidence="2">
    <name>pCMC57_01</name>
</geneLocation>
<dbReference type="RefSeq" id="WP_407992310.1">
    <property type="nucleotide sequence ID" value="NZ_AP035882.1"/>
</dbReference>
<dbReference type="EMBL" id="AP035882">
    <property type="protein sequence ID" value="BFP50070.1"/>
    <property type="molecule type" value="Genomic_DNA"/>
</dbReference>
<gene>
    <name evidence="2" type="ORF">KCMC57_64380</name>
</gene>
<evidence type="ECO:0000256" key="1">
    <source>
        <dbReference type="SAM" id="MobiDB-lite"/>
    </source>
</evidence>
<proteinExistence type="predicted"/>
<name>A0AB33KBA2_9ACTN</name>
<protein>
    <submittedName>
        <fullName evidence="2">Uncharacterized protein</fullName>
    </submittedName>
</protein>
<keyword evidence="2" id="KW-0614">Plasmid</keyword>